<protein>
    <recommendedName>
        <fullName evidence="3">Nucleotidyltransferase</fullName>
    </recommendedName>
</protein>
<dbReference type="RefSeq" id="WP_209764913.1">
    <property type="nucleotide sequence ID" value="NZ_JAGINP010000003.1"/>
</dbReference>
<dbReference type="InterPro" id="IPR039498">
    <property type="entry name" value="NTP_transf_5"/>
</dbReference>
<reference evidence="1 2" key="1">
    <citation type="submission" date="2021-03" db="EMBL/GenBank/DDBJ databases">
        <title>Genomic Encyclopedia of Type Strains, Phase III (KMG-III): the genomes of soil and plant-associated and newly described type strains.</title>
        <authorList>
            <person name="Whitman W."/>
        </authorList>
    </citation>
    <scope>NUCLEOTIDE SEQUENCE [LARGE SCALE GENOMIC DNA]</scope>
    <source>
        <strain evidence="1 2">IMMIB AFH-6</strain>
    </source>
</reference>
<dbReference type="Pfam" id="PF14907">
    <property type="entry name" value="NTP_transf_5"/>
    <property type="match status" value="1"/>
</dbReference>
<evidence type="ECO:0000313" key="2">
    <source>
        <dbReference type="Proteomes" id="UP000781958"/>
    </source>
</evidence>
<dbReference type="Proteomes" id="UP000781958">
    <property type="component" value="Unassembled WGS sequence"/>
</dbReference>
<proteinExistence type="predicted"/>
<sequence length="332" mass="37195">MTGRTPFESVVACLQGRPPAGADWLDIVEVANRYLVTPTLFRALEGCEGAPVPQDALDYLRFIHDRNRERNLRLRAQAVEAIEALNRCHIRPLLLKGACVLLTSPDDRIGARLLTDLDIAVSREHLPRAAACLARLGYEPLPDAVGEHALAAFARPDDVGSIDLHFRPPGPEAFHHPDRLAESATVVRVGNGQALLPSPTFRALHLIVHDMLHDQQTVTGAIDLRHLCDLDELARMPNGIDWGTLAALLPDGPGRSALHTQLLALRTLFGTRTPLTPWWRIRPFLQHWRRMQQACHPTRMELIRTAYRTLYKRPKAFVRTFIPKRTAKRMGG</sequence>
<gene>
    <name evidence="1" type="ORF">J2851_001195</name>
</gene>
<dbReference type="EMBL" id="JAGINP010000003">
    <property type="protein sequence ID" value="MBP2291446.1"/>
    <property type="molecule type" value="Genomic_DNA"/>
</dbReference>
<accession>A0ABS4SFW1</accession>
<evidence type="ECO:0000313" key="1">
    <source>
        <dbReference type="EMBL" id="MBP2291446.1"/>
    </source>
</evidence>
<keyword evidence="2" id="KW-1185">Reference proteome</keyword>
<comment type="caution">
    <text evidence="1">The sequence shown here is derived from an EMBL/GenBank/DDBJ whole genome shotgun (WGS) entry which is preliminary data.</text>
</comment>
<organism evidence="1 2">
    <name type="scientific">Azospirillum rugosum</name>
    <dbReference type="NCBI Taxonomy" id="416170"/>
    <lineage>
        <taxon>Bacteria</taxon>
        <taxon>Pseudomonadati</taxon>
        <taxon>Pseudomonadota</taxon>
        <taxon>Alphaproteobacteria</taxon>
        <taxon>Rhodospirillales</taxon>
        <taxon>Azospirillaceae</taxon>
        <taxon>Azospirillum</taxon>
    </lineage>
</organism>
<name>A0ABS4SFW1_9PROT</name>
<evidence type="ECO:0008006" key="3">
    <source>
        <dbReference type="Google" id="ProtNLM"/>
    </source>
</evidence>